<protein>
    <submittedName>
        <fullName evidence="1">Uncharacterized protein</fullName>
    </submittedName>
</protein>
<accession>A0AAF0R3U1</accession>
<dbReference type="EMBL" id="CP133617">
    <property type="protein sequence ID" value="WMV33875.1"/>
    <property type="molecule type" value="Genomic_DNA"/>
</dbReference>
<dbReference type="AlphaFoldDB" id="A0AAF0R3U1"/>
<keyword evidence="2" id="KW-1185">Reference proteome</keyword>
<evidence type="ECO:0000313" key="1">
    <source>
        <dbReference type="EMBL" id="WMV33875.1"/>
    </source>
</evidence>
<reference evidence="1" key="1">
    <citation type="submission" date="2023-08" db="EMBL/GenBank/DDBJ databases">
        <title>A de novo genome assembly of Solanum verrucosum Schlechtendal, a Mexican diploid species geographically isolated from the other diploid A-genome species in potato relatives.</title>
        <authorList>
            <person name="Hosaka K."/>
        </authorList>
    </citation>
    <scope>NUCLEOTIDE SEQUENCE</scope>
    <source>
        <tissue evidence="1">Young leaves</tissue>
    </source>
</reference>
<dbReference type="Proteomes" id="UP001234989">
    <property type="component" value="Chromosome 6"/>
</dbReference>
<name>A0AAF0R3U1_SOLVR</name>
<gene>
    <name evidence="1" type="ORF">MTR67_027260</name>
</gene>
<sequence>MFVEIPNKKIDMKVKLPVINDLENPASHMFDEMFQTFFVVKGEYNDLLMFNMQLGTWDSPILGGDVWNVVNLHICPTYKQRVTRNSVFCVSSDDLDHDKLIMSTLWNSCIWVDNILEQNLPGFLSYKSRVFGREEKLQGLLEALAARYSEQFPNILVNKDDVLLFAKLV</sequence>
<organism evidence="1 2">
    <name type="scientific">Solanum verrucosum</name>
    <dbReference type="NCBI Taxonomy" id="315347"/>
    <lineage>
        <taxon>Eukaryota</taxon>
        <taxon>Viridiplantae</taxon>
        <taxon>Streptophyta</taxon>
        <taxon>Embryophyta</taxon>
        <taxon>Tracheophyta</taxon>
        <taxon>Spermatophyta</taxon>
        <taxon>Magnoliopsida</taxon>
        <taxon>eudicotyledons</taxon>
        <taxon>Gunneridae</taxon>
        <taxon>Pentapetalae</taxon>
        <taxon>asterids</taxon>
        <taxon>lamiids</taxon>
        <taxon>Solanales</taxon>
        <taxon>Solanaceae</taxon>
        <taxon>Solanoideae</taxon>
        <taxon>Solaneae</taxon>
        <taxon>Solanum</taxon>
    </lineage>
</organism>
<proteinExistence type="predicted"/>
<evidence type="ECO:0000313" key="2">
    <source>
        <dbReference type="Proteomes" id="UP001234989"/>
    </source>
</evidence>